<keyword evidence="1" id="KW-0547">Nucleotide-binding</keyword>
<protein>
    <recommendedName>
        <fullName evidence="3">ABC transporter domain-containing protein</fullName>
    </recommendedName>
</protein>
<dbReference type="InterPro" id="IPR039421">
    <property type="entry name" value="Type_1_exporter"/>
</dbReference>
<dbReference type="PROSITE" id="PS00211">
    <property type="entry name" value="ABC_TRANSPORTER_1"/>
    <property type="match status" value="1"/>
</dbReference>
<keyword evidence="5" id="KW-1185">Reference proteome</keyword>
<accession>A0ABY0HMB4</accession>
<keyword evidence="2" id="KW-0067">ATP-binding</keyword>
<evidence type="ECO:0000256" key="1">
    <source>
        <dbReference type="ARBA" id="ARBA00022741"/>
    </source>
</evidence>
<dbReference type="SMART" id="SM00382">
    <property type="entry name" value="AAA"/>
    <property type="match status" value="1"/>
</dbReference>
<organism evidence="4 5">
    <name type="scientific">Monosporascus cannonballus</name>
    <dbReference type="NCBI Taxonomy" id="155416"/>
    <lineage>
        <taxon>Eukaryota</taxon>
        <taxon>Fungi</taxon>
        <taxon>Dikarya</taxon>
        <taxon>Ascomycota</taxon>
        <taxon>Pezizomycotina</taxon>
        <taxon>Sordariomycetes</taxon>
        <taxon>Xylariomycetidae</taxon>
        <taxon>Xylariales</taxon>
        <taxon>Xylariales incertae sedis</taxon>
        <taxon>Monosporascus</taxon>
    </lineage>
</organism>
<dbReference type="InterPro" id="IPR003593">
    <property type="entry name" value="AAA+_ATPase"/>
</dbReference>
<dbReference type="InterPro" id="IPR017871">
    <property type="entry name" value="ABC_transporter-like_CS"/>
</dbReference>
<dbReference type="InterPro" id="IPR027417">
    <property type="entry name" value="P-loop_NTPase"/>
</dbReference>
<evidence type="ECO:0000313" key="4">
    <source>
        <dbReference type="EMBL" id="RYO93834.1"/>
    </source>
</evidence>
<dbReference type="Pfam" id="PF00005">
    <property type="entry name" value="ABC_tran"/>
    <property type="match status" value="1"/>
</dbReference>
<dbReference type="Proteomes" id="UP000294003">
    <property type="component" value="Unassembled WGS sequence"/>
</dbReference>
<dbReference type="EMBL" id="QJNS01000015">
    <property type="protein sequence ID" value="RYO93834.1"/>
    <property type="molecule type" value="Genomic_DNA"/>
</dbReference>
<dbReference type="PANTHER" id="PTHR24221:SF213">
    <property type="entry name" value="ABC MULTIDRUG TRANSPORTER (EUROFUNG)"/>
    <property type="match status" value="1"/>
</dbReference>
<gene>
    <name evidence="4" type="ORF">DL762_000884</name>
</gene>
<feature type="domain" description="ABC transporter" evidence="3">
    <location>
        <begin position="28"/>
        <end position="268"/>
    </location>
</feature>
<reference evidence="4 5" key="1">
    <citation type="submission" date="2018-06" db="EMBL/GenBank/DDBJ databases">
        <title>Complete Genomes of Monosporascus.</title>
        <authorList>
            <person name="Robinson A.J."/>
            <person name="Natvig D.O."/>
        </authorList>
    </citation>
    <scope>NUCLEOTIDE SEQUENCE [LARGE SCALE GENOMIC DNA]</scope>
    <source>
        <strain evidence="4 5">CBS 609.92</strain>
    </source>
</reference>
<dbReference type="PROSITE" id="PS50893">
    <property type="entry name" value="ABC_TRANSPORTER_2"/>
    <property type="match status" value="1"/>
</dbReference>
<dbReference type="SUPFAM" id="SSF52540">
    <property type="entry name" value="P-loop containing nucleoside triphosphate hydrolases"/>
    <property type="match status" value="1"/>
</dbReference>
<comment type="caution">
    <text evidence="4">The sequence shown here is derived from an EMBL/GenBank/DDBJ whole genome shotgun (WGS) entry which is preliminary data.</text>
</comment>
<evidence type="ECO:0000259" key="3">
    <source>
        <dbReference type="PROSITE" id="PS50893"/>
    </source>
</evidence>
<dbReference type="InterPro" id="IPR003439">
    <property type="entry name" value="ABC_transporter-like_ATP-bd"/>
</dbReference>
<sequence length="288" mass="31858">MRLESLPSNGGSTILNEATIDSSRGAKVEFLDVWFRYPSRETPVLSGLNMTIEEGQFAAIVGPSGCGKTSIISLLERFYKANSGMITFDDHDIEEIGLCDHRKTISLVAQEFNLFNGTIRENTLVGVDETETTENSDRRMFEACRDAGIHDFVMSLPEGYDTVIGSKGVLLSGGQRQRISIARALVRSPRLLLLEEATSNLDSETEKQIQETFERTRKGRTMVVVAHRLATVKNADVIFVLGDGRVQECGTHTSLLQRRGVYHNMAYPSRIIVVLGVIKYAVSDVPSV</sequence>
<dbReference type="PANTHER" id="PTHR24221">
    <property type="entry name" value="ATP-BINDING CASSETTE SUB-FAMILY B"/>
    <property type="match status" value="1"/>
</dbReference>
<evidence type="ECO:0000313" key="5">
    <source>
        <dbReference type="Proteomes" id="UP000294003"/>
    </source>
</evidence>
<evidence type="ECO:0000256" key="2">
    <source>
        <dbReference type="ARBA" id="ARBA00022840"/>
    </source>
</evidence>
<dbReference type="Gene3D" id="3.40.50.300">
    <property type="entry name" value="P-loop containing nucleotide triphosphate hydrolases"/>
    <property type="match status" value="1"/>
</dbReference>
<proteinExistence type="predicted"/>
<name>A0ABY0HMB4_9PEZI</name>